<dbReference type="SUPFAM" id="SSF55729">
    <property type="entry name" value="Acyl-CoA N-acyltransferases (Nat)"/>
    <property type="match status" value="1"/>
</dbReference>
<dbReference type="PROSITE" id="PS51186">
    <property type="entry name" value="GNAT"/>
    <property type="match status" value="1"/>
</dbReference>
<feature type="domain" description="N-acetyltransferase" evidence="1">
    <location>
        <begin position="10"/>
        <end position="165"/>
    </location>
</feature>
<proteinExistence type="predicted"/>
<sequence>MKTVIKTQRMILRPFTAEDADDIWPCMTTNLARYMRWERPASAEDFEKIWRKWPVQLAEESNCVFIARNNQDQSFIGLFGMHGFKTPSPRLGLWVREELHRQGLGPEGIGGIMNWCRKYYSPDYFIYPVAEENSPSRRLVEGLGGKPVDVEQDPKFTLIIYHIPA</sequence>
<dbReference type="Gene3D" id="3.40.630.30">
    <property type="match status" value="1"/>
</dbReference>
<dbReference type="Pfam" id="PF13302">
    <property type="entry name" value="Acetyltransf_3"/>
    <property type="match status" value="1"/>
</dbReference>
<dbReference type="InterPro" id="IPR016181">
    <property type="entry name" value="Acyl_CoA_acyltransferase"/>
</dbReference>
<keyword evidence="2" id="KW-0808">Transferase</keyword>
<protein>
    <submittedName>
        <fullName evidence="2">RimJ/RimL family protein N-acetyltransferase</fullName>
    </submittedName>
</protein>
<dbReference type="OrthoDB" id="6293260at2"/>
<dbReference type="EMBL" id="QNRH01000001">
    <property type="protein sequence ID" value="RBO99133.1"/>
    <property type="molecule type" value="Genomic_DNA"/>
</dbReference>
<dbReference type="GO" id="GO:0016747">
    <property type="term" value="F:acyltransferase activity, transferring groups other than amino-acyl groups"/>
    <property type="evidence" value="ECO:0007669"/>
    <property type="project" value="InterPro"/>
</dbReference>
<evidence type="ECO:0000259" key="1">
    <source>
        <dbReference type="PROSITE" id="PS51186"/>
    </source>
</evidence>
<reference evidence="2 3" key="1">
    <citation type="submission" date="2018-06" db="EMBL/GenBank/DDBJ databases">
        <title>Genomic Encyclopedia of Type Strains, Phase IV (KMG-IV): sequencing the most valuable type-strain genomes for metagenomic binning, comparative biology and taxonomic classification.</title>
        <authorList>
            <person name="Goeker M."/>
        </authorList>
    </citation>
    <scope>NUCLEOTIDE SEQUENCE [LARGE SCALE GENOMIC DNA]</scope>
    <source>
        <strain evidence="2 3">DSM 25619</strain>
    </source>
</reference>
<organism evidence="2 3">
    <name type="scientific">Pseudochrobactrum asaccharolyticum</name>
    <dbReference type="NCBI Taxonomy" id="354351"/>
    <lineage>
        <taxon>Bacteria</taxon>
        <taxon>Pseudomonadati</taxon>
        <taxon>Pseudomonadota</taxon>
        <taxon>Alphaproteobacteria</taxon>
        <taxon>Hyphomicrobiales</taxon>
        <taxon>Brucellaceae</taxon>
        <taxon>Pseudochrobactrum</taxon>
    </lineage>
</organism>
<dbReference type="Proteomes" id="UP000252893">
    <property type="component" value="Unassembled WGS sequence"/>
</dbReference>
<comment type="caution">
    <text evidence="2">The sequence shown here is derived from an EMBL/GenBank/DDBJ whole genome shotgun (WGS) entry which is preliminary data.</text>
</comment>
<gene>
    <name evidence="2" type="ORF">DFR47_101744</name>
</gene>
<evidence type="ECO:0000313" key="3">
    <source>
        <dbReference type="Proteomes" id="UP000252893"/>
    </source>
</evidence>
<dbReference type="PANTHER" id="PTHR43792">
    <property type="entry name" value="GNAT FAMILY, PUTATIVE (AFU_ORTHOLOGUE AFUA_3G00765)-RELATED-RELATED"/>
    <property type="match status" value="1"/>
</dbReference>
<name>A0A366E9S7_9HYPH</name>
<dbReference type="InterPro" id="IPR051531">
    <property type="entry name" value="N-acetyltransferase"/>
</dbReference>
<keyword evidence="3" id="KW-1185">Reference proteome</keyword>
<accession>A0A366E9S7</accession>
<dbReference type="InterPro" id="IPR000182">
    <property type="entry name" value="GNAT_dom"/>
</dbReference>
<dbReference type="RefSeq" id="WP_113943005.1">
    <property type="nucleotide sequence ID" value="NZ_JBHEEG010000005.1"/>
</dbReference>
<dbReference type="AlphaFoldDB" id="A0A366E9S7"/>
<evidence type="ECO:0000313" key="2">
    <source>
        <dbReference type="EMBL" id="RBO99133.1"/>
    </source>
</evidence>